<protein>
    <submittedName>
        <fullName evidence="2">Uncharacterized protein</fullName>
    </submittedName>
</protein>
<name>A0A4C1VTK0_EUMVA</name>
<sequence length="115" mass="12060">MGWNNVGQFGYREHKYSGRRCNCNAGNSRLLTTGGENLDRLRRETAPAAGHAACSPRLCAASCVRLITSAPAATRDGPRRPASAGAVSKRVSGGPADAGPGHKCNYEYGALLCLI</sequence>
<proteinExistence type="predicted"/>
<dbReference type="Proteomes" id="UP000299102">
    <property type="component" value="Unassembled WGS sequence"/>
</dbReference>
<accession>A0A4C1VTK0</accession>
<reference evidence="2 3" key="1">
    <citation type="journal article" date="2019" name="Commun. Biol.">
        <title>The bagworm genome reveals a unique fibroin gene that provides high tensile strength.</title>
        <authorList>
            <person name="Kono N."/>
            <person name="Nakamura H."/>
            <person name="Ohtoshi R."/>
            <person name="Tomita M."/>
            <person name="Numata K."/>
            <person name="Arakawa K."/>
        </authorList>
    </citation>
    <scope>NUCLEOTIDE SEQUENCE [LARGE SCALE GENOMIC DNA]</scope>
</reference>
<gene>
    <name evidence="2" type="ORF">EVAR_32588_1</name>
</gene>
<evidence type="ECO:0000313" key="3">
    <source>
        <dbReference type="Proteomes" id="UP000299102"/>
    </source>
</evidence>
<feature type="region of interest" description="Disordered" evidence="1">
    <location>
        <begin position="73"/>
        <end position="99"/>
    </location>
</feature>
<dbReference type="AlphaFoldDB" id="A0A4C1VTK0"/>
<dbReference type="OrthoDB" id="7391644at2759"/>
<organism evidence="2 3">
    <name type="scientific">Eumeta variegata</name>
    <name type="common">Bagworm moth</name>
    <name type="synonym">Eumeta japonica</name>
    <dbReference type="NCBI Taxonomy" id="151549"/>
    <lineage>
        <taxon>Eukaryota</taxon>
        <taxon>Metazoa</taxon>
        <taxon>Ecdysozoa</taxon>
        <taxon>Arthropoda</taxon>
        <taxon>Hexapoda</taxon>
        <taxon>Insecta</taxon>
        <taxon>Pterygota</taxon>
        <taxon>Neoptera</taxon>
        <taxon>Endopterygota</taxon>
        <taxon>Lepidoptera</taxon>
        <taxon>Glossata</taxon>
        <taxon>Ditrysia</taxon>
        <taxon>Tineoidea</taxon>
        <taxon>Psychidae</taxon>
        <taxon>Oiketicinae</taxon>
        <taxon>Eumeta</taxon>
    </lineage>
</organism>
<comment type="caution">
    <text evidence="2">The sequence shown here is derived from an EMBL/GenBank/DDBJ whole genome shotgun (WGS) entry which is preliminary data.</text>
</comment>
<evidence type="ECO:0000256" key="1">
    <source>
        <dbReference type="SAM" id="MobiDB-lite"/>
    </source>
</evidence>
<keyword evidence="3" id="KW-1185">Reference proteome</keyword>
<dbReference type="EMBL" id="BGZK01000393">
    <property type="protein sequence ID" value="GBP41135.1"/>
    <property type="molecule type" value="Genomic_DNA"/>
</dbReference>
<evidence type="ECO:0000313" key="2">
    <source>
        <dbReference type="EMBL" id="GBP41135.1"/>
    </source>
</evidence>